<evidence type="ECO:0000256" key="3">
    <source>
        <dbReference type="ARBA" id="ARBA00023125"/>
    </source>
</evidence>
<dbReference type="InterPro" id="IPR004107">
    <property type="entry name" value="Integrase_SAM-like_N"/>
</dbReference>
<reference evidence="8" key="1">
    <citation type="submission" date="2016-10" db="EMBL/GenBank/DDBJ databases">
        <authorList>
            <person name="Varghese N."/>
            <person name="Submissions S."/>
        </authorList>
    </citation>
    <scope>NUCLEOTIDE SEQUENCE [LARGE SCALE GENOMIC DNA]</scope>
    <source>
        <strain evidence="8">CGMCC 1.10369</strain>
    </source>
</reference>
<dbReference type="InterPro" id="IPR013762">
    <property type="entry name" value="Integrase-like_cat_sf"/>
</dbReference>
<dbReference type="GO" id="GO:0006310">
    <property type="term" value="P:DNA recombination"/>
    <property type="evidence" value="ECO:0007669"/>
    <property type="project" value="UniProtKB-KW"/>
</dbReference>
<evidence type="ECO:0000256" key="5">
    <source>
        <dbReference type="PROSITE-ProRule" id="PRU01248"/>
    </source>
</evidence>
<dbReference type="STRING" id="745820.SAMN04488053_101482"/>
<accession>A0A1H0AH78</accession>
<dbReference type="GO" id="GO:0015074">
    <property type="term" value="P:DNA integration"/>
    <property type="evidence" value="ECO:0007669"/>
    <property type="project" value="UniProtKB-KW"/>
</dbReference>
<dbReference type="Proteomes" id="UP000198778">
    <property type="component" value="Unassembled WGS sequence"/>
</dbReference>
<feature type="domain" description="Core-binding (CB)" evidence="6">
    <location>
        <begin position="1"/>
        <end position="83"/>
    </location>
</feature>
<evidence type="ECO:0000256" key="2">
    <source>
        <dbReference type="ARBA" id="ARBA00022908"/>
    </source>
</evidence>
<keyword evidence="8" id="KW-1185">Reference proteome</keyword>
<dbReference type="AlphaFoldDB" id="A0A1H0AH78"/>
<dbReference type="Pfam" id="PF02899">
    <property type="entry name" value="Phage_int_SAM_1"/>
    <property type="match status" value="1"/>
</dbReference>
<dbReference type="InterPro" id="IPR050090">
    <property type="entry name" value="Tyrosine_recombinase_XerCD"/>
</dbReference>
<dbReference type="Gene3D" id="1.10.443.10">
    <property type="entry name" value="Intergrase catalytic core"/>
    <property type="match status" value="1"/>
</dbReference>
<dbReference type="InterPro" id="IPR002104">
    <property type="entry name" value="Integrase_catalytic"/>
</dbReference>
<dbReference type="InterPro" id="IPR010998">
    <property type="entry name" value="Integrase_recombinase_N"/>
</dbReference>
<dbReference type="OrthoDB" id="2423368at2"/>
<dbReference type="SUPFAM" id="SSF56349">
    <property type="entry name" value="DNA breaking-rejoining enzymes"/>
    <property type="match status" value="1"/>
</dbReference>
<dbReference type="Gene3D" id="1.10.150.130">
    <property type="match status" value="1"/>
</dbReference>
<dbReference type="EMBL" id="FNIL01000001">
    <property type="protein sequence ID" value="SDN32785.1"/>
    <property type="molecule type" value="Genomic_DNA"/>
</dbReference>
<evidence type="ECO:0000259" key="6">
    <source>
        <dbReference type="PROSITE" id="PS51900"/>
    </source>
</evidence>
<proteinExistence type="inferred from homology"/>
<dbReference type="InterPro" id="IPR044068">
    <property type="entry name" value="CB"/>
</dbReference>
<protein>
    <submittedName>
        <fullName evidence="7">Site-specific recombinase XerD</fullName>
    </submittedName>
</protein>
<gene>
    <name evidence="7" type="ORF">SAMN04488053_101482</name>
</gene>
<evidence type="ECO:0000256" key="4">
    <source>
        <dbReference type="ARBA" id="ARBA00023172"/>
    </source>
</evidence>
<keyword evidence="3 5" id="KW-0238">DNA-binding</keyword>
<dbReference type="Pfam" id="PF00589">
    <property type="entry name" value="Phage_integrase"/>
    <property type="match status" value="1"/>
</dbReference>
<dbReference type="PROSITE" id="PS51900">
    <property type="entry name" value="CB"/>
    <property type="match status" value="1"/>
</dbReference>
<evidence type="ECO:0000313" key="7">
    <source>
        <dbReference type="EMBL" id="SDN32785.1"/>
    </source>
</evidence>
<dbReference type="GO" id="GO:0003677">
    <property type="term" value="F:DNA binding"/>
    <property type="evidence" value="ECO:0007669"/>
    <property type="project" value="UniProtKB-UniRule"/>
</dbReference>
<keyword evidence="4" id="KW-0233">DNA recombination</keyword>
<dbReference type="RefSeq" id="WP_090840212.1">
    <property type="nucleotide sequence ID" value="NZ_FNIL01000001.1"/>
</dbReference>
<keyword evidence="2" id="KW-0229">DNA integration</keyword>
<evidence type="ECO:0000256" key="1">
    <source>
        <dbReference type="ARBA" id="ARBA00008857"/>
    </source>
</evidence>
<organism evidence="7 8">
    <name type="scientific">Alkalicoccus daliensis</name>
    <dbReference type="NCBI Taxonomy" id="745820"/>
    <lineage>
        <taxon>Bacteria</taxon>
        <taxon>Bacillati</taxon>
        <taxon>Bacillota</taxon>
        <taxon>Bacilli</taxon>
        <taxon>Bacillales</taxon>
        <taxon>Bacillaceae</taxon>
        <taxon>Alkalicoccus</taxon>
    </lineage>
</organism>
<evidence type="ECO:0000313" key="8">
    <source>
        <dbReference type="Proteomes" id="UP000198778"/>
    </source>
</evidence>
<sequence>MPFGYSDYLRKNNYKELTIDEHVRQLEYFFMFIDDLYKRQKELSEILPSDIKKYLAYKKSQDLKTTTINKIISILRNFFDYAWTINAVAVDPAQKIRYENLTVSDQERKPYEEYLKILDSILSADIPIKRKVIYILAVNGLRPDEFQVTYDQIITEKSKVRIYISKPEHERIIIINGKSAEVIKIYINTQISDNTFLLNSKTRDGKEKPIERMTISLNLKKISEFVQWEETITTNLIRHAYAVYLLETETYESAAETLGIDKLSLMKLVSTK</sequence>
<dbReference type="PANTHER" id="PTHR30349:SF41">
    <property type="entry name" value="INTEGRASE_RECOMBINASE PROTEIN MJ0367-RELATED"/>
    <property type="match status" value="1"/>
</dbReference>
<comment type="similarity">
    <text evidence="1">Belongs to the 'phage' integrase family.</text>
</comment>
<dbReference type="PANTHER" id="PTHR30349">
    <property type="entry name" value="PHAGE INTEGRASE-RELATED"/>
    <property type="match status" value="1"/>
</dbReference>
<dbReference type="InterPro" id="IPR011010">
    <property type="entry name" value="DNA_brk_join_enz"/>
</dbReference>
<name>A0A1H0AH78_9BACI</name>